<reference evidence="7" key="2">
    <citation type="journal article" date="2015" name="Data Brief">
        <title>Shoot transcriptome of the giant reed, Arundo donax.</title>
        <authorList>
            <person name="Barrero R.A."/>
            <person name="Guerrero F.D."/>
            <person name="Moolhuijzen P."/>
            <person name="Goolsby J.A."/>
            <person name="Tidwell J."/>
            <person name="Bellgard S.E."/>
            <person name="Bellgard M.I."/>
        </authorList>
    </citation>
    <scope>NUCLEOTIDE SEQUENCE</scope>
    <source>
        <tissue evidence="7">Shoot tissue taken approximately 20 cm above the soil surface</tissue>
    </source>
</reference>
<dbReference type="Gene3D" id="3.60.10.10">
    <property type="entry name" value="Endonuclease/exonuclease/phosphatase"/>
    <property type="match status" value="1"/>
</dbReference>
<dbReference type="GO" id="GO:0003906">
    <property type="term" value="F:DNA-(apurinic or apyrimidinic site) endonuclease activity"/>
    <property type="evidence" value="ECO:0007669"/>
    <property type="project" value="TreeGrafter"/>
</dbReference>
<dbReference type="PANTHER" id="PTHR22748:SF19">
    <property type="entry name" value="ENDONUCLEASE_EXONUCLEASE_PHOSPHATASE DOMAIN-CONTAINING PROTEIN"/>
    <property type="match status" value="1"/>
</dbReference>
<dbReference type="GO" id="GO:0005634">
    <property type="term" value="C:nucleus"/>
    <property type="evidence" value="ECO:0007669"/>
    <property type="project" value="TreeGrafter"/>
</dbReference>
<dbReference type="GO" id="GO:0006284">
    <property type="term" value="P:base-excision repair"/>
    <property type="evidence" value="ECO:0007669"/>
    <property type="project" value="TreeGrafter"/>
</dbReference>
<dbReference type="GO" id="GO:0008311">
    <property type="term" value="F:double-stranded DNA 3'-5' DNA exonuclease activity"/>
    <property type="evidence" value="ECO:0007669"/>
    <property type="project" value="TreeGrafter"/>
</dbReference>
<feature type="binding site" evidence="5">
    <location>
        <position position="40"/>
    </location>
    <ligand>
        <name>Mg(2+)</name>
        <dbReference type="ChEBI" id="CHEBI:18420"/>
        <label>1</label>
    </ligand>
</feature>
<evidence type="ECO:0000256" key="1">
    <source>
        <dbReference type="ARBA" id="ARBA00007092"/>
    </source>
</evidence>
<evidence type="ECO:0000313" key="7">
    <source>
        <dbReference type="EMBL" id="JAD86036.1"/>
    </source>
</evidence>
<proteinExistence type="inferred from homology"/>
<evidence type="ECO:0000256" key="2">
    <source>
        <dbReference type="ARBA" id="ARBA00022723"/>
    </source>
</evidence>
<name>A0A0A9DE02_ARUDO</name>
<keyword evidence="5" id="KW-0464">Manganese</keyword>
<sequence length="171" mass="20086">MNRQWKILNWNVRGLNSDHKWGRIYDKIEESNCAVICFQETKRELIDSKFMKNFCPKRFNKFEYLPSQGASGGLLVAWNDSVFVGELICQNNFDISVEFTSTCSGQTWILTNVYGPCQTEERGNFIKWFRDIQVPDSVDWLVLGDFNFMRSPEDRNREGETQMTCFCLMML</sequence>
<dbReference type="InterPro" id="IPR005135">
    <property type="entry name" value="Endo/exonuclease/phosphatase"/>
</dbReference>
<accession>A0A0A9DE02</accession>
<organism evidence="7">
    <name type="scientific">Arundo donax</name>
    <name type="common">Giant reed</name>
    <name type="synonym">Donax arundinaceus</name>
    <dbReference type="NCBI Taxonomy" id="35708"/>
    <lineage>
        <taxon>Eukaryota</taxon>
        <taxon>Viridiplantae</taxon>
        <taxon>Streptophyta</taxon>
        <taxon>Embryophyta</taxon>
        <taxon>Tracheophyta</taxon>
        <taxon>Spermatophyta</taxon>
        <taxon>Magnoliopsida</taxon>
        <taxon>Liliopsida</taxon>
        <taxon>Poales</taxon>
        <taxon>Poaceae</taxon>
        <taxon>PACMAD clade</taxon>
        <taxon>Arundinoideae</taxon>
        <taxon>Arundineae</taxon>
        <taxon>Arundo</taxon>
    </lineage>
</organism>
<evidence type="ECO:0000256" key="5">
    <source>
        <dbReference type="PIRSR" id="PIRSR604808-2"/>
    </source>
</evidence>
<dbReference type="InterPro" id="IPR036691">
    <property type="entry name" value="Endo/exonu/phosph_ase_sf"/>
</dbReference>
<reference evidence="7" key="1">
    <citation type="submission" date="2014-09" db="EMBL/GenBank/DDBJ databases">
        <authorList>
            <person name="Magalhaes I.L.F."/>
            <person name="Oliveira U."/>
            <person name="Santos F.R."/>
            <person name="Vidigal T.H.D.A."/>
            <person name="Brescovit A.D."/>
            <person name="Santos A.J."/>
        </authorList>
    </citation>
    <scope>NUCLEOTIDE SEQUENCE</scope>
    <source>
        <tissue evidence="7">Shoot tissue taken approximately 20 cm above the soil surface</tissue>
    </source>
</reference>
<comment type="cofactor">
    <cofactor evidence="5">
        <name>Mg(2+)</name>
        <dbReference type="ChEBI" id="CHEBI:18420"/>
    </cofactor>
    <cofactor evidence="5">
        <name>Mn(2+)</name>
        <dbReference type="ChEBI" id="CHEBI:29035"/>
    </cofactor>
    <text evidence="5">Probably binds two magnesium or manganese ions per subunit.</text>
</comment>
<dbReference type="AlphaFoldDB" id="A0A0A9DE02"/>
<feature type="binding site" evidence="5">
    <location>
        <position position="11"/>
    </location>
    <ligand>
        <name>Mg(2+)</name>
        <dbReference type="ChEBI" id="CHEBI:18420"/>
        <label>1</label>
    </ligand>
</feature>
<comment type="similarity">
    <text evidence="1">Belongs to the DNA repair enzymes AP/ExoA family.</text>
</comment>
<evidence type="ECO:0000256" key="3">
    <source>
        <dbReference type="ARBA" id="ARBA00022801"/>
    </source>
</evidence>
<evidence type="ECO:0000259" key="6">
    <source>
        <dbReference type="Pfam" id="PF03372"/>
    </source>
</evidence>
<dbReference type="SUPFAM" id="SSF56219">
    <property type="entry name" value="DNase I-like"/>
    <property type="match status" value="1"/>
</dbReference>
<dbReference type="GO" id="GO:0046872">
    <property type="term" value="F:metal ion binding"/>
    <property type="evidence" value="ECO:0007669"/>
    <property type="project" value="UniProtKB-KW"/>
</dbReference>
<dbReference type="Pfam" id="PF03372">
    <property type="entry name" value="Exo_endo_phos"/>
    <property type="match status" value="1"/>
</dbReference>
<dbReference type="GO" id="GO:0008081">
    <property type="term" value="F:phosphoric diester hydrolase activity"/>
    <property type="evidence" value="ECO:0007669"/>
    <property type="project" value="TreeGrafter"/>
</dbReference>
<dbReference type="EMBL" id="GBRH01211859">
    <property type="protein sequence ID" value="JAD86036.1"/>
    <property type="molecule type" value="Transcribed_RNA"/>
</dbReference>
<evidence type="ECO:0000256" key="4">
    <source>
        <dbReference type="ARBA" id="ARBA00022842"/>
    </source>
</evidence>
<feature type="domain" description="Endonuclease/exonuclease/phosphatase" evidence="6">
    <location>
        <begin position="9"/>
        <end position="154"/>
    </location>
</feature>
<dbReference type="InterPro" id="IPR004808">
    <property type="entry name" value="AP_endonuc_1"/>
</dbReference>
<protein>
    <recommendedName>
        <fullName evidence="6">Endonuclease/exonuclease/phosphatase domain-containing protein</fullName>
    </recommendedName>
</protein>
<keyword evidence="2 5" id="KW-0479">Metal-binding</keyword>
<keyword evidence="3" id="KW-0378">Hydrolase</keyword>
<keyword evidence="4 5" id="KW-0460">Magnesium</keyword>
<dbReference type="PANTHER" id="PTHR22748">
    <property type="entry name" value="AP ENDONUCLEASE"/>
    <property type="match status" value="1"/>
</dbReference>